<dbReference type="Proteomes" id="UP000029120">
    <property type="component" value="Chromosome 7"/>
</dbReference>
<proteinExistence type="predicted"/>
<feature type="coiled-coil region" evidence="1">
    <location>
        <begin position="211"/>
        <end position="263"/>
    </location>
</feature>
<sequence>MYFLSFKILSRSCSNSSRATLESFFDYIYDDFRNKHLREVRQKMGPPRPDVTLAHASDHSLSAAIPIRIPLVGPTDRRSSGGSSPEIELPHHRHEVAPPQRTGPSDDHLVPDDLQEDGSSNVHPKTVRGDPMTLIGSIPIRLTHGSIRAVMAVVVLAAERGGVVNLDDFEEISSIRAIGNTGCFYISLRGGCKLVSGHSSQRMNIDMIAEQDALNSRVADLTSALVEAEEAKKKEVFRVEGEVAELKSSCKDAERSRAQTEVDRLASLASQVVGAIRRMEKASKDGVAVDAAKKEKLEAHLTGYNAEAEMIALPPLPEDSSDDEGVEPTWNLALDISSTKSSDGEAERTEVDGRMTVAGKTPALTRAEIEEVATDEDEADRLELQGGEGDGTAERAGVEEKPEIEAVDATTGEPIVPLFSQPEANPEDKESTP</sequence>
<gene>
    <name evidence="3" type="ordered locus">AALP_Aa7g103500</name>
</gene>
<evidence type="ECO:0000313" key="4">
    <source>
        <dbReference type="Proteomes" id="UP000029120"/>
    </source>
</evidence>
<keyword evidence="4" id="KW-1185">Reference proteome</keyword>
<accession>A0A087GH59</accession>
<feature type="region of interest" description="Disordered" evidence="2">
    <location>
        <begin position="72"/>
        <end position="128"/>
    </location>
</feature>
<dbReference type="AlphaFoldDB" id="A0A087GH59"/>
<keyword evidence="1" id="KW-0175">Coiled coil</keyword>
<feature type="region of interest" description="Disordered" evidence="2">
    <location>
        <begin position="371"/>
        <end position="433"/>
    </location>
</feature>
<organism evidence="3 4">
    <name type="scientific">Arabis alpina</name>
    <name type="common">Alpine rock-cress</name>
    <dbReference type="NCBI Taxonomy" id="50452"/>
    <lineage>
        <taxon>Eukaryota</taxon>
        <taxon>Viridiplantae</taxon>
        <taxon>Streptophyta</taxon>
        <taxon>Embryophyta</taxon>
        <taxon>Tracheophyta</taxon>
        <taxon>Spermatophyta</taxon>
        <taxon>Magnoliopsida</taxon>
        <taxon>eudicotyledons</taxon>
        <taxon>Gunneridae</taxon>
        <taxon>Pentapetalae</taxon>
        <taxon>rosids</taxon>
        <taxon>malvids</taxon>
        <taxon>Brassicales</taxon>
        <taxon>Brassicaceae</taxon>
        <taxon>Arabideae</taxon>
        <taxon>Arabis</taxon>
    </lineage>
</organism>
<dbReference type="Gramene" id="KFK29211">
    <property type="protein sequence ID" value="KFK29211"/>
    <property type="gene ID" value="AALP_AA7G103500"/>
</dbReference>
<name>A0A087GH59_ARAAL</name>
<evidence type="ECO:0000256" key="2">
    <source>
        <dbReference type="SAM" id="MobiDB-lite"/>
    </source>
</evidence>
<protein>
    <submittedName>
        <fullName evidence="3">Uncharacterized protein</fullName>
    </submittedName>
</protein>
<reference evidence="4" key="1">
    <citation type="journal article" date="2015" name="Nat. Plants">
        <title>Genome expansion of Arabis alpina linked with retrotransposition and reduced symmetric DNA methylation.</title>
        <authorList>
            <person name="Willing E.M."/>
            <person name="Rawat V."/>
            <person name="Mandakova T."/>
            <person name="Maumus F."/>
            <person name="James G.V."/>
            <person name="Nordstroem K.J."/>
            <person name="Becker C."/>
            <person name="Warthmann N."/>
            <person name="Chica C."/>
            <person name="Szarzynska B."/>
            <person name="Zytnicki M."/>
            <person name="Albani M.C."/>
            <person name="Kiefer C."/>
            <person name="Bergonzi S."/>
            <person name="Castaings L."/>
            <person name="Mateos J.L."/>
            <person name="Berns M.C."/>
            <person name="Bujdoso N."/>
            <person name="Piofczyk T."/>
            <person name="de Lorenzo L."/>
            <person name="Barrero-Sicilia C."/>
            <person name="Mateos I."/>
            <person name="Piednoel M."/>
            <person name="Hagmann J."/>
            <person name="Chen-Min-Tao R."/>
            <person name="Iglesias-Fernandez R."/>
            <person name="Schuster S.C."/>
            <person name="Alonso-Blanco C."/>
            <person name="Roudier F."/>
            <person name="Carbonero P."/>
            <person name="Paz-Ares J."/>
            <person name="Davis S.J."/>
            <person name="Pecinka A."/>
            <person name="Quesneville H."/>
            <person name="Colot V."/>
            <person name="Lysak M.A."/>
            <person name="Weigel D."/>
            <person name="Coupland G."/>
            <person name="Schneeberger K."/>
        </authorList>
    </citation>
    <scope>NUCLEOTIDE SEQUENCE [LARGE SCALE GENOMIC DNA]</scope>
    <source>
        <strain evidence="4">cv. Pajares</strain>
    </source>
</reference>
<feature type="compositionally biased region" description="Acidic residues" evidence="2">
    <location>
        <begin position="371"/>
        <end position="380"/>
    </location>
</feature>
<dbReference type="EMBL" id="CM002875">
    <property type="protein sequence ID" value="KFK29211.1"/>
    <property type="molecule type" value="Genomic_DNA"/>
</dbReference>
<evidence type="ECO:0000313" key="3">
    <source>
        <dbReference type="EMBL" id="KFK29211.1"/>
    </source>
</evidence>
<feature type="compositionally biased region" description="Basic and acidic residues" evidence="2">
    <location>
        <begin position="392"/>
        <end position="404"/>
    </location>
</feature>
<evidence type="ECO:0000256" key="1">
    <source>
        <dbReference type="SAM" id="Coils"/>
    </source>
</evidence>